<protein>
    <submittedName>
        <fullName evidence="2">Helix-turn-helix domain-containing protein</fullName>
    </submittedName>
</protein>
<dbReference type="EMBL" id="JAEDXU010000006">
    <property type="protein sequence ID" value="MBP1047084.1"/>
    <property type="molecule type" value="Genomic_DNA"/>
</dbReference>
<dbReference type="SMART" id="SM00530">
    <property type="entry name" value="HTH_XRE"/>
    <property type="match status" value="1"/>
</dbReference>
<dbReference type="InterPro" id="IPR011990">
    <property type="entry name" value="TPR-like_helical_dom_sf"/>
</dbReference>
<dbReference type="Proteomes" id="UP000673375">
    <property type="component" value="Unassembled WGS sequence"/>
</dbReference>
<evidence type="ECO:0000313" key="2">
    <source>
        <dbReference type="EMBL" id="MBP1047084.1"/>
    </source>
</evidence>
<proteinExistence type="predicted"/>
<evidence type="ECO:0000313" key="3">
    <source>
        <dbReference type="Proteomes" id="UP000673375"/>
    </source>
</evidence>
<dbReference type="RefSeq" id="WP_209557870.1">
    <property type="nucleotide sequence ID" value="NZ_JAEDXU010000006.1"/>
</dbReference>
<organism evidence="2 3">
    <name type="scientific">Enterococcus larvae</name>
    <dbReference type="NCBI Taxonomy" id="2794352"/>
    <lineage>
        <taxon>Bacteria</taxon>
        <taxon>Bacillati</taxon>
        <taxon>Bacillota</taxon>
        <taxon>Bacilli</taxon>
        <taxon>Lactobacillales</taxon>
        <taxon>Enterococcaceae</taxon>
        <taxon>Enterococcus</taxon>
    </lineage>
</organism>
<dbReference type="PROSITE" id="PS50943">
    <property type="entry name" value="HTH_CROC1"/>
    <property type="match status" value="1"/>
</dbReference>
<dbReference type="InterPro" id="IPR010982">
    <property type="entry name" value="Lambda_DNA-bd_dom_sf"/>
</dbReference>
<gene>
    <name evidence="2" type="ORF">I6N96_12455</name>
</gene>
<feature type="domain" description="HTH cro/C1-type" evidence="1">
    <location>
        <begin position="8"/>
        <end position="61"/>
    </location>
</feature>
<dbReference type="InterPro" id="IPR053163">
    <property type="entry name" value="HTH-type_regulator_Rgg"/>
</dbReference>
<accession>A0ABS4CKF0</accession>
<dbReference type="NCBIfam" id="TIGR01716">
    <property type="entry name" value="RGG_Cterm"/>
    <property type="match status" value="1"/>
</dbReference>
<evidence type="ECO:0000259" key="1">
    <source>
        <dbReference type="PROSITE" id="PS50943"/>
    </source>
</evidence>
<dbReference type="InterPro" id="IPR001387">
    <property type="entry name" value="Cro/C1-type_HTH"/>
</dbReference>
<dbReference type="Gene3D" id="1.25.40.10">
    <property type="entry name" value="Tetratricopeptide repeat domain"/>
    <property type="match status" value="1"/>
</dbReference>
<reference evidence="2 3" key="1">
    <citation type="submission" date="2020-12" db="EMBL/GenBank/DDBJ databases">
        <title>Vagococcus allomyrinae sp. nov. and Enterococcus lavae sp. nov., isolated from the larvae of Allomyrina dichotoma.</title>
        <authorList>
            <person name="Lee S.D."/>
        </authorList>
    </citation>
    <scope>NUCLEOTIDE SEQUENCE [LARGE SCALE GENOMIC DNA]</scope>
    <source>
        <strain evidence="2 3">BWM-S5</strain>
    </source>
</reference>
<keyword evidence="3" id="KW-1185">Reference proteome</keyword>
<dbReference type="Pfam" id="PF01381">
    <property type="entry name" value="HTH_3"/>
    <property type="match status" value="1"/>
</dbReference>
<dbReference type="InterPro" id="IPR010057">
    <property type="entry name" value="Transcription_activator_Rgg_C"/>
</dbReference>
<dbReference type="Pfam" id="PF21259">
    <property type="entry name" value="Rgg_C"/>
    <property type="match status" value="1"/>
</dbReference>
<dbReference type="SUPFAM" id="SSF48452">
    <property type="entry name" value="TPR-like"/>
    <property type="match status" value="1"/>
</dbReference>
<dbReference type="SUPFAM" id="SSF47413">
    <property type="entry name" value="lambda repressor-like DNA-binding domains"/>
    <property type="match status" value="1"/>
</dbReference>
<sequence length="281" mass="32957">MKHYGETIKELRVSRNLSQQELCKGIMSRSNLSRFENQEYVAGFDKVIQLLDSLGVEMDEFLYITNDYQISGYEKYYSQLIYAENRRNSVELTQTAAAIKLAAEKHPTRRFYELYLLSQMALLESNLSSELTIDQISSQMRPVLLDTENWLFADFRRLNNFLRIFNVEEAIFLYGRAVKEFEKYEEFPRENNIRIYLALNLGQLLVEHGQGEKAAFYYEEAKDYAGRKNKLFQKLTIEAALEKVTQTQIDHQYVKGFSELLTVLDEMGYEDTVSALKNYHN</sequence>
<comment type="caution">
    <text evidence="2">The sequence shown here is derived from an EMBL/GenBank/DDBJ whole genome shotgun (WGS) entry which is preliminary data.</text>
</comment>
<name>A0ABS4CKF0_9ENTE</name>
<dbReference type="PANTHER" id="PTHR37038">
    <property type="entry name" value="TRANSCRIPTIONAL REGULATOR-RELATED"/>
    <property type="match status" value="1"/>
</dbReference>
<dbReference type="CDD" id="cd00093">
    <property type="entry name" value="HTH_XRE"/>
    <property type="match status" value="1"/>
</dbReference>